<keyword evidence="8" id="KW-0547">Nucleotide-binding</keyword>
<name>A0A4Q9VHV1_9HYPH</name>
<dbReference type="InterPro" id="IPR008141">
    <property type="entry name" value="Ala_DH"/>
</dbReference>
<gene>
    <name evidence="11" type="primary">ald</name>
    <name evidence="11" type="ORF">EYW49_18060</name>
</gene>
<dbReference type="Proteomes" id="UP000292781">
    <property type="component" value="Unassembled WGS sequence"/>
</dbReference>
<evidence type="ECO:0000256" key="7">
    <source>
        <dbReference type="PIRSR" id="PIRSR000183-2"/>
    </source>
</evidence>
<reference evidence="11 12" key="1">
    <citation type="submission" date="2019-02" db="EMBL/GenBank/DDBJ databases">
        <title>Siculibacillus lacustris gen. nov., sp. nov., a new rosette-forming bacterium isolated from a freshwater crater lake (Lake St. Ana, Romania).</title>
        <authorList>
            <person name="Felfoldi T."/>
            <person name="Marton Z."/>
            <person name="Szabo A."/>
            <person name="Mentes A."/>
            <person name="Boka K."/>
            <person name="Marialigeti K."/>
            <person name="Mathe I."/>
            <person name="Koncz M."/>
            <person name="Schumann P."/>
            <person name="Toth E."/>
        </authorList>
    </citation>
    <scope>NUCLEOTIDE SEQUENCE [LARGE SCALE GENOMIC DNA]</scope>
    <source>
        <strain evidence="11 12">SA-279</strain>
    </source>
</reference>
<comment type="caution">
    <text evidence="11">The sequence shown here is derived from an EMBL/GenBank/DDBJ whole genome shotgun (WGS) entry which is preliminary data.</text>
</comment>
<dbReference type="Pfam" id="PF01262">
    <property type="entry name" value="AlaDh_PNT_C"/>
    <property type="match status" value="1"/>
</dbReference>
<feature type="binding site" evidence="8">
    <location>
        <begin position="267"/>
        <end position="270"/>
    </location>
    <ligand>
        <name>NAD(+)</name>
        <dbReference type="ChEBI" id="CHEBI:57540"/>
    </ligand>
</feature>
<feature type="binding site" evidence="8">
    <location>
        <position position="220"/>
    </location>
    <ligand>
        <name>NAD(+)</name>
        <dbReference type="ChEBI" id="CHEBI:57540"/>
    </ligand>
</feature>
<dbReference type="InterPro" id="IPR007886">
    <property type="entry name" value="AlaDH/PNT_N"/>
</dbReference>
<keyword evidence="12" id="KW-1185">Reference proteome</keyword>
<dbReference type="GO" id="GO:0005886">
    <property type="term" value="C:plasma membrane"/>
    <property type="evidence" value="ECO:0007669"/>
    <property type="project" value="TreeGrafter"/>
</dbReference>
<evidence type="ECO:0000256" key="2">
    <source>
        <dbReference type="ARBA" id="ARBA00012897"/>
    </source>
</evidence>
<dbReference type="SUPFAM" id="SSF51735">
    <property type="entry name" value="NAD(P)-binding Rossmann-fold domains"/>
    <property type="match status" value="1"/>
</dbReference>
<dbReference type="Pfam" id="PF05222">
    <property type="entry name" value="AlaDh_PNT_N"/>
    <property type="match status" value="1"/>
</dbReference>
<feature type="binding site" evidence="8">
    <location>
        <position position="198"/>
    </location>
    <ligand>
        <name>NAD(+)</name>
        <dbReference type="ChEBI" id="CHEBI:57540"/>
    </ligand>
</feature>
<feature type="active site" description="Proton donor/acceptor" evidence="6">
    <location>
        <position position="270"/>
    </location>
</feature>
<dbReference type="RefSeq" id="WP_131311030.1">
    <property type="nucleotide sequence ID" value="NZ_SJFN01000033.1"/>
</dbReference>
<evidence type="ECO:0000256" key="8">
    <source>
        <dbReference type="PIRSR" id="PIRSR000183-3"/>
    </source>
</evidence>
<dbReference type="SMART" id="SM01003">
    <property type="entry name" value="AlaDh_PNT_N"/>
    <property type="match status" value="1"/>
</dbReference>
<dbReference type="SUPFAM" id="SSF52283">
    <property type="entry name" value="Formate/glycerate dehydrogenase catalytic domain-like"/>
    <property type="match status" value="1"/>
</dbReference>
<dbReference type="OrthoDB" id="9804592at2"/>
<dbReference type="SMART" id="SM01002">
    <property type="entry name" value="AlaDh_PNT_C"/>
    <property type="match status" value="1"/>
</dbReference>
<feature type="binding site" evidence="8">
    <location>
        <begin position="298"/>
        <end position="301"/>
    </location>
    <ligand>
        <name>NAD(+)</name>
        <dbReference type="ChEBI" id="CHEBI:57540"/>
    </ligand>
</feature>
<feature type="binding site" evidence="7">
    <location>
        <position position="75"/>
    </location>
    <ligand>
        <name>substrate</name>
    </ligand>
</feature>
<dbReference type="EMBL" id="SJFN01000033">
    <property type="protein sequence ID" value="TBW34492.1"/>
    <property type="molecule type" value="Genomic_DNA"/>
</dbReference>
<evidence type="ECO:0000259" key="9">
    <source>
        <dbReference type="SMART" id="SM01002"/>
    </source>
</evidence>
<dbReference type="FunFam" id="3.40.50.720:FF:000049">
    <property type="entry name" value="Alanine dehydrogenase"/>
    <property type="match status" value="1"/>
</dbReference>
<dbReference type="EC" id="1.4.1.1" evidence="2 5"/>
<dbReference type="Gene3D" id="3.40.50.720">
    <property type="entry name" value="NAD(P)-binding Rossmann-like Domain"/>
    <property type="match status" value="2"/>
</dbReference>
<feature type="binding site" evidence="8">
    <location>
        <begin position="239"/>
        <end position="240"/>
    </location>
    <ligand>
        <name>NAD(+)</name>
        <dbReference type="ChEBI" id="CHEBI:57540"/>
    </ligand>
</feature>
<dbReference type="PIRSF" id="PIRSF000183">
    <property type="entry name" value="Alanine_dh"/>
    <property type="match status" value="1"/>
</dbReference>
<evidence type="ECO:0000256" key="4">
    <source>
        <dbReference type="ARBA" id="ARBA00023027"/>
    </source>
</evidence>
<dbReference type="InterPro" id="IPR036291">
    <property type="entry name" value="NAD(P)-bd_dom_sf"/>
</dbReference>
<dbReference type="GO" id="GO:0042853">
    <property type="term" value="P:L-alanine catabolic process"/>
    <property type="evidence" value="ECO:0007669"/>
    <property type="project" value="InterPro"/>
</dbReference>
<feature type="binding site" evidence="8">
    <location>
        <position position="134"/>
    </location>
    <ligand>
        <name>NAD(+)</name>
        <dbReference type="ChEBI" id="CHEBI:57540"/>
    </ligand>
</feature>
<dbReference type="AlphaFoldDB" id="A0A4Q9VHV1"/>
<sequence length="372" mass="38237">MRIGVPKEIKDHEDRVGLVPASVAELTAHGHEVLIEGGAGLGAGITDADFLKAGAKIVEGPDAIWATAEMIVKVKEPLAIERKKLSAGQLLFTYLHLAPDPEQTRDLVASGATCIAYETVTSATGGLPLLTPMSEVAGRMAAQVGAHALENASQGRGILLGGVPGVAPAKVVVLGGGVSGTHATTIALGMGADVTVVDRSAEVLRRLERQFGARVKTAFSTRDTVAELVAEADLVIGTVLVPGANTPKLVTRAMLATMKRGAVIVDVAIDQGGCTETSHATTHSNPTYVVDGIVHYCVANMPGGVARTSTFALANATLPFAVALAEKGWRKALADDPHLANGLNVHAGRVTCPAVADALGYDLLPVAEALNL</sequence>
<comment type="catalytic activity">
    <reaction evidence="5">
        <text>L-alanine + NAD(+) + H2O = pyruvate + NH4(+) + NADH + H(+)</text>
        <dbReference type="Rhea" id="RHEA:18405"/>
        <dbReference type="ChEBI" id="CHEBI:15361"/>
        <dbReference type="ChEBI" id="CHEBI:15377"/>
        <dbReference type="ChEBI" id="CHEBI:15378"/>
        <dbReference type="ChEBI" id="CHEBI:28938"/>
        <dbReference type="ChEBI" id="CHEBI:57540"/>
        <dbReference type="ChEBI" id="CHEBI:57945"/>
        <dbReference type="ChEBI" id="CHEBI:57972"/>
        <dbReference type="EC" id="1.4.1.1"/>
    </reaction>
</comment>
<evidence type="ECO:0000259" key="10">
    <source>
        <dbReference type="SMART" id="SM01003"/>
    </source>
</evidence>
<feature type="domain" description="Alanine dehydrogenase/pyridine nucleotide transhydrogenase NAD(H)-binding" evidence="9">
    <location>
        <begin position="149"/>
        <end position="297"/>
    </location>
</feature>
<dbReference type="InterPro" id="IPR007698">
    <property type="entry name" value="AlaDH/PNT_NAD(H)-bd"/>
</dbReference>
<dbReference type="NCBIfam" id="TIGR00518">
    <property type="entry name" value="alaDH"/>
    <property type="match status" value="1"/>
</dbReference>
<keyword evidence="3 5" id="KW-0560">Oxidoreductase</keyword>
<dbReference type="GO" id="GO:0000166">
    <property type="term" value="F:nucleotide binding"/>
    <property type="evidence" value="ECO:0007669"/>
    <property type="project" value="UniProtKB-KW"/>
</dbReference>
<feature type="binding site" evidence="7">
    <location>
        <position position="15"/>
    </location>
    <ligand>
        <name>substrate</name>
    </ligand>
</feature>
<evidence type="ECO:0000256" key="6">
    <source>
        <dbReference type="PIRSR" id="PIRSR000183-1"/>
    </source>
</evidence>
<feature type="domain" description="Alanine dehydrogenase/pyridine nucleotide transhydrogenase N-terminal" evidence="10">
    <location>
        <begin position="4"/>
        <end position="137"/>
    </location>
</feature>
<evidence type="ECO:0000313" key="12">
    <source>
        <dbReference type="Proteomes" id="UP000292781"/>
    </source>
</evidence>
<comment type="similarity">
    <text evidence="1 5">Belongs to the AlaDH/PNT family.</text>
</comment>
<evidence type="ECO:0000256" key="3">
    <source>
        <dbReference type="ARBA" id="ARBA00023002"/>
    </source>
</evidence>
<proteinExistence type="inferred from homology"/>
<dbReference type="PANTHER" id="PTHR42795">
    <property type="entry name" value="ALANINE DEHYDROGENASE"/>
    <property type="match status" value="1"/>
</dbReference>
<protein>
    <recommendedName>
        <fullName evidence="2 5">Alanine dehydrogenase</fullName>
        <ecNumber evidence="2 5">1.4.1.1</ecNumber>
    </recommendedName>
</protein>
<evidence type="ECO:0000313" key="11">
    <source>
        <dbReference type="EMBL" id="TBW34492.1"/>
    </source>
</evidence>
<keyword evidence="4 5" id="KW-0520">NAD</keyword>
<evidence type="ECO:0000256" key="1">
    <source>
        <dbReference type="ARBA" id="ARBA00005689"/>
    </source>
</evidence>
<evidence type="ECO:0000256" key="5">
    <source>
        <dbReference type="PIRNR" id="PIRNR000183"/>
    </source>
</evidence>
<organism evidence="11 12">
    <name type="scientific">Siculibacillus lacustris</name>
    <dbReference type="NCBI Taxonomy" id="1549641"/>
    <lineage>
        <taxon>Bacteria</taxon>
        <taxon>Pseudomonadati</taxon>
        <taxon>Pseudomonadota</taxon>
        <taxon>Alphaproteobacteria</taxon>
        <taxon>Hyphomicrobiales</taxon>
        <taxon>Ancalomicrobiaceae</taxon>
        <taxon>Siculibacillus</taxon>
    </lineage>
</organism>
<accession>A0A4Q9VHV1</accession>
<feature type="active site" description="Proton donor/acceptor" evidence="6">
    <location>
        <position position="96"/>
    </location>
</feature>
<dbReference type="GO" id="GO:0000286">
    <property type="term" value="F:alanine dehydrogenase activity"/>
    <property type="evidence" value="ECO:0007669"/>
    <property type="project" value="UniProtKB-UniRule"/>
</dbReference>
<dbReference type="PANTHER" id="PTHR42795:SF1">
    <property type="entry name" value="ALANINE DEHYDROGENASE"/>
    <property type="match status" value="1"/>
</dbReference>
<dbReference type="CDD" id="cd05305">
    <property type="entry name" value="L-AlaDH"/>
    <property type="match status" value="1"/>
</dbReference>